<proteinExistence type="inferred from homology"/>
<keyword evidence="4 8" id="KW-0812">Transmembrane</keyword>
<dbReference type="EMBL" id="CAJOBO010004679">
    <property type="protein sequence ID" value="CAF4527234.1"/>
    <property type="molecule type" value="Genomic_DNA"/>
</dbReference>
<feature type="transmembrane region" description="Helical" evidence="8">
    <location>
        <begin position="49"/>
        <end position="71"/>
    </location>
</feature>
<dbReference type="GO" id="GO:0005789">
    <property type="term" value="C:endoplasmic reticulum membrane"/>
    <property type="evidence" value="ECO:0007669"/>
    <property type="project" value="TreeGrafter"/>
</dbReference>
<evidence type="ECO:0000313" key="13">
    <source>
        <dbReference type="Proteomes" id="UP000663851"/>
    </source>
</evidence>
<dbReference type="GO" id="GO:0000139">
    <property type="term" value="C:Golgi membrane"/>
    <property type="evidence" value="ECO:0007669"/>
    <property type="project" value="UniProtKB-SubCell"/>
</dbReference>
<evidence type="ECO:0000256" key="8">
    <source>
        <dbReference type="SAM" id="Phobius"/>
    </source>
</evidence>
<sequence>MSKIFTIVLLIFTISTNIYDPIYRRLLDEDDKRIWPIALYPSNLRLFNYIIHTFHFLAPFVINLISAIVLITKRSRQKSNVHASQTFIETFKKIKENSHLLTAPVVVVILGIPRLIIVFLSKCIHISMSQFLWFAYIVPCFALFSCVSLSLMKDFEKSTRTHCNVTNFLPSISASISEYEPQRFIWRLCFALDSIPRYIIAYLQLNHLLNRHHIEYPEHFALVQIASSTFHFLELTFLLLLTYVSSREIKWIHEYSFISFMICSLAHMLLTVSTDYLWPRIMHIPLNEQEKSVRSKRLTWFTLNIVSISISFYFYYRHVTFCEPYIYSMFCLFEYIIVITNIAYHSVIMNEWDRQGVQIQFLIK</sequence>
<comment type="subcellular location">
    <subcellularLocation>
        <location evidence="1">Golgi apparatus membrane</location>
        <topology evidence="1">Multi-pass membrane protein</topology>
    </subcellularLocation>
</comment>
<evidence type="ECO:0000256" key="1">
    <source>
        <dbReference type="ARBA" id="ARBA00004653"/>
    </source>
</evidence>
<protein>
    <recommendedName>
        <fullName evidence="9">CWH43-like N-terminal domain-containing protein</fullName>
    </recommendedName>
</protein>
<gene>
    <name evidence="10" type="ORF">HFQ381_LOCUS29499</name>
    <name evidence="12" type="ORF">QYT958_LOCUS17759</name>
    <name evidence="11" type="ORF">TOA249_LOCUS11507</name>
</gene>
<feature type="transmembrane region" description="Helical" evidence="8">
    <location>
        <begin position="133"/>
        <end position="152"/>
    </location>
</feature>
<evidence type="ECO:0000259" key="9">
    <source>
        <dbReference type="Pfam" id="PF10277"/>
    </source>
</evidence>
<organism evidence="10 13">
    <name type="scientific">Rotaria socialis</name>
    <dbReference type="NCBI Taxonomy" id="392032"/>
    <lineage>
        <taxon>Eukaryota</taxon>
        <taxon>Metazoa</taxon>
        <taxon>Spiralia</taxon>
        <taxon>Gnathifera</taxon>
        <taxon>Rotifera</taxon>
        <taxon>Eurotatoria</taxon>
        <taxon>Bdelloidea</taxon>
        <taxon>Philodinida</taxon>
        <taxon>Philodinidae</taxon>
        <taxon>Rotaria</taxon>
    </lineage>
</organism>
<dbReference type="Proteomes" id="UP000663838">
    <property type="component" value="Unassembled WGS sequence"/>
</dbReference>
<dbReference type="AlphaFoldDB" id="A0A820XE63"/>
<evidence type="ECO:0000256" key="5">
    <source>
        <dbReference type="ARBA" id="ARBA00022989"/>
    </source>
</evidence>
<dbReference type="Pfam" id="PF10277">
    <property type="entry name" value="Frag1"/>
    <property type="match status" value="1"/>
</dbReference>
<evidence type="ECO:0000313" key="12">
    <source>
        <dbReference type="EMBL" id="CAF4700666.1"/>
    </source>
</evidence>
<feature type="transmembrane region" description="Helical" evidence="8">
    <location>
        <begin position="298"/>
        <end position="319"/>
    </location>
</feature>
<dbReference type="PANTHER" id="PTHR12892">
    <property type="entry name" value="FGF RECEPTOR ACTIVATING PROTEIN 1"/>
    <property type="match status" value="1"/>
</dbReference>
<accession>A0A820XE63</accession>
<keyword evidence="6" id="KW-0333">Golgi apparatus</keyword>
<feature type="transmembrane region" description="Helical" evidence="8">
    <location>
        <begin position="255"/>
        <end position="278"/>
    </location>
</feature>
<evidence type="ECO:0000256" key="2">
    <source>
        <dbReference type="ARBA" id="ARBA00007414"/>
    </source>
</evidence>
<feature type="transmembrane region" description="Helical" evidence="8">
    <location>
        <begin position="100"/>
        <end position="121"/>
    </location>
</feature>
<evidence type="ECO:0000256" key="3">
    <source>
        <dbReference type="ARBA" id="ARBA00022502"/>
    </source>
</evidence>
<dbReference type="PANTHER" id="PTHR12892:SF11">
    <property type="entry name" value="POST-GPI ATTACHMENT TO PROTEINS FACTOR 2"/>
    <property type="match status" value="1"/>
</dbReference>
<feature type="transmembrane region" description="Helical" evidence="8">
    <location>
        <begin position="325"/>
        <end position="344"/>
    </location>
</feature>
<name>A0A820XE63_9BILA</name>
<keyword evidence="5 8" id="KW-1133">Transmembrane helix</keyword>
<feature type="transmembrane region" description="Helical" evidence="8">
    <location>
        <begin position="220"/>
        <end position="243"/>
    </location>
</feature>
<keyword evidence="7 8" id="KW-0472">Membrane</keyword>
<dbReference type="InterPro" id="IPR019402">
    <property type="entry name" value="CWH43_N"/>
</dbReference>
<evidence type="ECO:0000256" key="4">
    <source>
        <dbReference type="ARBA" id="ARBA00022692"/>
    </source>
</evidence>
<reference evidence="10" key="1">
    <citation type="submission" date="2021-02" db="EMBL/GenBank/DDBJ databases">
        <authorList>
            <person name="Nowell W R."/>
        </authorList>
    </citation>
    <scope>NUCLEOTIDE SEQUENCE</scope>
</reference>
<comment type="caution">
    <text evidence="10">The sequence shown here is derived from an EMBL/GenBank/DDBJ whole genome shotgun (WGS) entry which is preliminary data.</text>
</comment>
<comment type="similarity">
    <text evidence="2">Belongs to the PGAP2 family.</text>
</comment>
<dbReference type="Proteomes" id="UP000663851">
    <property type="component" value="Unassembled WGS sequence"/>
</dbReference>
<feature type="domain" description="CWH43-like N-terminal" evidence="9">
    <location>
        <begin position="130"/>
        <end position="352"/>
    </location>
</feature>
<keyword evidence="3" id="KW-0337">GPI-anchor biosynthesis</keyword>
<dbReference type="EMBL" id="CAJOBS010000625">
    <property type="protein sequence ID" value="CAF4614160.1"/>
    <property type="molecule type" value="Genomic_DNA"/>
</dbReference>
<evidence type="ECO:0000256" key="7">
    <source>
        <dbReference type="ARBA" id="ARBA00023136"/>
    </source>
</evidence>
<dbReference type="GO" id="GO:0006506">
    <property type="term" value="P:GPI anchor biosynthetic process"/>
    <property type="evidence" value="ECO:0007669"/>
    <property type="project" value="UniProtKB-KW"/>
</dbReference>
<dbReference type="EMBL" id="CAJOBR010002729">
    <property type="protein sequence ID" value="CAF4700666.1"/>
    <property type="molecule type" value="Genomic_DNA"/>
</dbReference>
<evidence type="ECO:0000313" key="11">
    <source>
        <dbReference type="EMBL" id="CAF4614160.1"/>
    </source>
</evidence>
<evidence type="ECO:0000313" key="10">
    <source>
        <dbReference type="EMBL" id="CAF4527234.1"/>
    </source>
</evidence>
<dbReference type="InterPro" id="IPR039545">
    <property type="entry name" value="PGAP2"/>
</dbReference>
<evidence type="ECO:0000256" key="6">
    <source>
        <dbReference type="ARBA" id="ARBA00023034"/>
    </source>
</evidence>
<dbReference type="Proteomes" id="UP000663848">
    <property type="component" value="Unassembled WGS sequence"/>
</dbReference>